<proteinExistence type="predicted"/>
<accession>A0A291EXJ6</accession>
<keyword evidence="1" id="KW-0812">Transmembrane</keyword>
<name>A0A291EXJ6_9ASTR</name>
<sequence>MKLFKTLLVMIQKLKFVVFGTIIGFLWDVAVDFYFRTIMPLRPNRKSKFSQPTPLGLDTQVYRMLLTLDLLPLVNRIIRRVDLEYQVHGDETVAEEVRHVAFAEGIRYAKRNLPLFCRTEKMFKTAEYAASICQVEACEKAPHTLQTKAIIFFWAGVLFTLGHASGQDEDFMDLLEWHYP</sequence>
<evidence type="ECO:0000313" key="2">
    <source>
        <dbReference type="EMBL" id="ATG24594.1"/>
    </source>
</evidence>
<organism evidence="2">
    <name type="scientific">Lobelia fervens subsp. fervens</name>
    <dbReference type="NCBI Taxonomy" id="2041125"/>
    <lineage>
        <taxon>Eukaryota</taxon>
        <taxon>Viridiplantae</taxon>
        <taxon>Streptophyta</taxon>
        <taxon>Embryophyta</taxon>
        <taxon>Tracheophyta</taxon>
        <taxon>Spermatophyta</taxon>
        <taxon>Magnoliopsida</taxon>
        <taxon>eudicotyledons</taxon>
        <taxon>Gunneridae</taxon>
        <taxon>Pentapetalae</taxon>
        <taxon>asterids</taxon>
        <taxon>campanulids</taxon>
        <taxon>Asterales</taxon>
        <taxon>Campanulaceae</taxon>
        <taxon>Lobelia</taxon>
    </lineage>
</organism>
<reference evidence="2" key="2">
    <citation type="submission" date="2017-08" db="EMBL/GenBank/DDBJ databases">
        <authorList>
            <person name="Knox E.B."/>
        </authorList>
    </citation>
    <scope>NUCLEOTIDE SEQUENCE</scope>
</reference>
<evidence type="ECO:0000256" key="1">
    <source>
        <dbReference type="SAM" id="Phobius"/>
    </source>
</evidence>
<keyword evidence="2" id="KW-0934">Plastid</keyword>
<protein>
    <submittedName>
        <fullName evidence="2">Uncharacterized protein</fullName>
    </submittedName>
</protein>
<keyword evidence="1" id="KW-1133">Transmembrane helix</keyword>
<geneLocation type="plastid" evidence="2"/>
<keyword evidence="1" id="KW-0472">Membrane</keyword>
<dbReference type="EMBL" id="MF770602">
    <property type="protein sequence ID" value="ATG24594.1"/>
    <property type="molecule type" value="Genomic_DNA"/>
</dbReference>
<reference evidence="2" key="1">
    <citation type="journal article" date="2014" name="Proc. Natl. Acad. Sci. U.S.A.">
        <title>The dynamic history of plastid genomes in the Campanulaceae sensu lato is unique among angiosperms.</title>
        <authorList>
            <person name="Knox E.B."/>
        </authorList>
    </citation>
    <scope>NUCLEOTIDE SEQUENCE</scope>
</reference>
<feature type="transmembrane region" description="Helical" evidence="1">
    <location>
        <begin position="16"/>
        <end position="35"/>
    </location>
</feature>
<gene>
    <name evidence="2" type="primary">ORF180</name>
    <name evidence="2" type="ORF">Lo_fe_fe1Pt0345</name>
</gene>
<dbReference type="AlphaFoldDB" id="A0A291EXJ6"/>